<reference evidence="22" key="1">
    <citation type="journal article" date="2014" name="Int. J. Syst. Evol. Microbiol.">
        <title>Complete genome sequence of Corynebacterium casei LMG S-19264T (=DSM 44701T), isolated from a smear-ripened cheese.</title>
        <authorList>
            <consortium name="US DOE Joint Genome Institute (JGI-PGF)"/>
            <person name="Walter F."/>
            <person name="Albersmeier A."/>
            <person name="Kalinowski J."/>
            <person name="Ruckert C."/>
        </authorList>
    </citation>
    <scope>NUCLEOTIDE SEQUENCE</scope>
    <source>
        <strain evidence="22">KCTC 32182</strain>
    </source>
</reference>
<keyword evidence="11 19" id="KW-1133">Transmembrane helix</keyword>
<dbReference type="InterPro" id="IPR010627">
    <property type="entry name" value="Prepilin_pept_A24_N"/>
</dbReference>
<evidence type="ECO:0000313" key="23">
    <source>
        <dbReference type="Proteomes" id="UP000645257"/>
    </source>
</evidence>
<dbReference type="PANTHER" id="PTHR30487:SF0">
    <property type="entry name" value="PREPILIN LEADER PEPTIDASE_N-METHYLTRANSFERASE-RELATED"/>
    <property type="match status" value="1"/>
</dbReference>
<dbReference type="Pfam" id="PF06750">
    <property type="entry name" value="A24_N_bact"/>
    <property type="match status" value="1"/>
</dbReference>
<dbReference type="GO" id="GO:0005886">
    <property type="term" value="C:plasma membrane"/>
    <property type="evidence" value="ECO:0007669"/>
    <property type="project" value="UniProtKB-SubCell"/>
</dbReference>
<feature type="transmembrane region" description="Helical" evidence="19">
    <location>
        <begin position="171"/>
        <end position="200"/>
    </location>
</feature>
<keyword evidence="5 18" id="KW-0489">Methyltransferase</keyword>
<evidence type="ECO:0000313" key="22">
    <source>
        <dbReference type="EMBL" id="GGY08205.1"/>
    </source>
</evidence>
<dbReference type="InterPro" id="IPR000045">
    <property type="entry name" value="Prepilin_IV_endopep_pep"/>
</dbReference>
<comment type="caution">
    <text evidence="22">The sequence shown here is derived from an EMBL/GenBank/DDBJ whole genome shotgun (WGS) entry which is preliminary data.</text>
</comment>
<dbReference type="GO" id="GO:0006465">
    <property type="term" value="P:signal peptide processing"/>
    <property type="evidence" value="ECO:0007669"/>
    <property type="project" value="TreeGrafter"/>
</dbReference>
<keyword evidence="10 18" id="KW-0378">Hydrolase</keyword>
<dbReference type="AlphaFoldDB" id="A0A918NZ22"/>
<dbReference type="GO" id="GO:0004190">
    <property type="term" value="F:aspartic-type endopeptidase activity"/>
    <property type="evidence" value="ECO:0007669"/>
    <property type="project" value="UniProtKB-EC"/>
</dbReference>
<evidence type="ECO:0000256" key="9">
    <source>
        <dbReference type="ARBA" id="ARBA00022692"/>
    </source>
</evidence>
<dbReference type="Proteomes" id="UP000645257">
    <property type="component" value="Unassembled WGS sequence"/>
</dbReference>
<keyword evidence="8" id="KW-0949">S-adenosyl-L-methionine</keyword>
<dbReference type="InterPro" id="IPR014032">
    <property type="entry name" value="Peptidase_A24A_bac"/>
</dbReference>
<evidence type="ECO:0000259" key="20">
    <source>
        <dbReference type="Pfam" id="PF01478"/>
    </source>
</evidence>
<feature type="transmembrane region" description="Helical" evidence="19">
    <location>
        <begin position="220"/>
        <end position="253"/>
    </location>
</feature>
<evidence type="ECO:0000256" key="12">
    <source>
        <dbReference type="ARBA" id="ARBA00023136"/>
    </source>
</evidence>
<dbReference type="PANTHER" id="PTHR30487">
    <property type="entry name" value="TYPE 4 PREPILIN-LIKE PROTEINS LEADER PEPTIDE-PROCESSING ENZYME"/>
    <property type="match status" value="1"/>
</dbReference>
<dbReference type="EMBL" id="BMYX01000003">
    <property type="protein sequence ID" value="GGY08205.1"/>
    <property type="molecule type" value="Genomic_DNA"/>
</dbReference>
<evidence type="ECO:0000256" key="17">
    <source>
        <dbReference type="RuleBase" id="RU003793"/>
    </source>
</evidence>
<evidence type="ECO:0000256" key="13">
    <source>
        <dbReference type="ARBA" id="ARBA00023268"/>
    </source>
</evidence>
<evidence type="ECO:0000256" key="19">
    <source>
        <dbReference type="SAM" id="Phobius"/>
    </source>
</evidence>
<evidence type="ECO:0000256" key="10">
    <source>
        <dbReference type="ARBA" id="ARBA00022801"/>
    </source>
</evidence>
<feature type="domain" description="Prepilin peptidase A24 N-terminal" evidence="21">
    <location>
        <begin position="23"/>
        <end position="126"/>
    </location>
</feature>
<dbReference type="InterPro" id="IPR050882">
    <property type="entry name" value="Prepilin_peptidase/N-MTase"/>
</dbReference>
<evidence type="ECO:0000259" key="21">
    <source>
        <dbReference type="Pfam" id="PF06750"/>
    </source>
</evidence>
<evidence type="ECO:0000256" key="4">
    <source>
        <dbReference type="ARBA" id="ARBA00022519"/>
    </source>
</evidence>
<feature type="transmembrane region" description="Helical" evidence="19">
    <location>
        <begin position="133"/>
        <end position="151"/>
    </location>
</feature>
<keyword evidence="3" id="KW-1003">Cell membrane</keyword>
<evidence type="ECO:0000256" key="8">
    <source>
        <dbReference type="ARBA" id="ARBA00022691"/>
    </source>
</evidence>
<evidence type="ECO:0000256" key="14">
    <source>
        <dbReference type="ARBA" id="ARBA00050401"/>
    </source>
</evidence>
<organism evidence="22 23">
    <name type="scientific">Paludibacterium paludis</name>
    <dbReference type="NCBI Taxonomy" id="1225769"/>
    <lineage>
        <taxon>Bacteria</taxon>
        <taxon>Pseudomonadati</taxon>
        <taxon>Pseudomonadota</taxon>
        <taxon>Betaproteobacteria</taxon>
        <taxon>Neisseriales</taxon>
        <taxon>Chromobacteriaceae</taxon>
        <taxon>Paludibacterium</taxon>
    </lineage>
</organism>
<evidence type="ECO:0000256" key="5">
    <source>
        <dbReference type="ARBA" id="ARBA00022603"/>
    </source>
</evidence>
<name>A0A918NZ22_9NEIS</name>
<accession>A0A918NZ22</accession>
<protein>
    <recommendedName>
        <fullName evidence="16 18">Prepilin leader peptidase/N-methyltransferase</fullName>
        <ecNumber evidence="18">2.1.1.-</ecNumber>
        <ecNumber evidence="15 18">3.4.23.43</ecNumber>
    </recommendedName>
</protein>
<feature type="transmembrane region" description="Helical" evidence="19">
    <location>
        <begin position="20"/>
        <end position="41"/>
    </location>
</feature>
<keyword evidence="13 18" id="KW-0511">Multifunctional enzyme</keyword>
<sequence>MITFTDVSPLLATTNVRITIALVLGLLIGSFLNVVISRLPLRMLDAWRRDSLQFLGVEEEPHAPPPGVCFPGSHCPACKTPIKPWHNIPLLGFILLKGRCASCGVGIAWRYPVVEGLCGGLFVLLAAGETVPFLLLGGFFLSAMLIVLAFIDAETGYLPDSLTQPLLWAGLLFNLLSGHVALSDAVMGAMAGYLLLWLVYWGFRMLTGKEGMGPGDFKLLAALGAWLGWSMLPIVILFSSLAGAVAGVILIALRRHQFGKTLPFGPYLAAAGWCAWYRGEAILQWYLYGY</sequence>
<keyword evidence="9 18" id="KW-0812">Transmembrane</keyword>
<evidence type="ECO:0000256" key="2">
    <source>
        <dbReference type="ARBA" id="ARBA00005801"/>
    </source>
</evidence>
<reference evidence="22" key="2">
    <citation type="submission" date="2020-09" db="EMBL/GenBank/DDBJ databases">
        <authorList>
            <person name="Sun Q."/>
            <person name="Kim S."/>
        </authorList>
    </citation>
    <scope>NUCLEOTIDE SEQUENCE</scope>
    <source>
        <strain evidence="22">KCTC 32182</strain>
    </source>
</reference>
<keyword evidence="12 19" id="KW-0472">Membrane</keyword>
<evidence type="ECO:0000256" key="16">
    <source>
        <dbReference type="ARBA" id="ARBA00071870"/>
    </source>
</evidence>
<dbReference type="GO" id="GO:0032259">
    <property type="term" value="P:methylation"/>
    <property type="evidence" value="ECO:0007669"/>
    <property type="project" value="UniProtKB-KW"/>
</dbReference>
<comment type="function">
    <text evidence="18">Plays an essential role in type IV pili and type II pseudopili formation by proteolytically removing the leader sequence from substrate proteins and subsequently monomethylating the alpha-amino group of the newly exposed N-terminal phenylalanine.</text>
</comment>
<dbReference type="Gene3D" id="1.20.120.1220">
    <property type="match status" value="1"/>
</dbReference>
<evidence type="ECO:0000256" key="11">
    <source>
        <dbReference type="ARBA" id="ARBA00022989"/>
    </source>
</evidence>
<gene>
    <name evidence="22" type="primary">gspO</name>
    <name evidence="22" type="ORF">GCM10011289_08610</name>
</gene>
<evidence type="ECO:0000256" key="18">
    <source>
        <dbReference type="RuleBase" id="RU003794"/>
    </source>
</evidence>
<keyword evidence="6 18" id="KW-0645">Protease</keyword>
<feature type="domain" description="Prepilin type IV endopeptidase peptidase" evidence="20">
    <location>
        <begin position="139"/>
        <end position="247"/>
    </location>
</feature>
<dbReference type="Pfam" id="PF01478">
    <property type="entry name" value="Peptidase_A24"/>
    <property type="match status" value="1"/>
</dbReference>
<dbReference type="EC" id="3.4.23.43" evidence="15 18"/>
<dbReference type="GO" id="GO:0008168">
    <property type="term" value="F:methyltransferase activity"/>
    <property type="evidence" value="ECO:0007669"/>
    <property type="project" value="UniProtKB-KW"/>
</dbReference>
<keyword evidence="23" id="KW-1185">Reference proteome</keyword>
<comment type="subcellular location">
    <subcellularLocation>
        <location evidence="1">Cell inner membrane</location>
        <topology evidence="1">Multi-pass membrane protein</topology>
    </subcellularLocation>
    <subcellularLocation>
        <location evidence="18">Cell membrane</location>
        <topology evidence="18">Multi-pass membrane protein</topology>
    </subcellularLocation>
</comment>
<dbReference type="FunFam" id="1.20.120.1220:FF:000001">
    <property type="entry name" value="Type 4 prepilin-like proteins leader peptide-processing enzyme"/>
    <property type="match status" value="1"/>
</dbReference>
<proteinExistence type="inferred from homology"/>
<comment type="similarity">
    <text evidence="2 17">Belongs to the peptidase A24 family.</text>
</comment>
<dbReference type="PRINTS" id="PR00864">
    <property type="entry name" value="PREPILNPTASE"/>
</dbReference>
<evidence type="ECO:0000256" key="1">
    <source>
        <dbReference type="ARBA" id="ARBA00004429"/>
    </source>
</evidence>
<dbReference type="RefSeq" id="WP_229804493.1">
    <property type="nucleotide sequence ID" value="NZ_BMYX01000003.1"/>
</dbReference>
<keyword evidence="7 18" id="KW-0808">Transferase</keyword>
<evidence type="ECO:0000256" key="15">
    <source>
        <dbReference type="ARBA" id="ARBA00067082"/>
    </source>
</evidence>
<comment type="catalytic activity">
    <reaction evidence="14 18">
        <text>Typically cleaves a -Gly-|-Phe- bond to release an N-terminal, basic peptide of 5-8 residues from type IV prepilin, and then N-methylates the new N-terminal amino group, the methyl donor being S-adenosyl-L-methionine.</text>
        <dbReference type="EC" id="3.4.23.43"/>
    </reaction>
</comment>
<keyword evidence="4" id="KW-0997">Cell inner membrane</keyword>
<evidence type="ECO:0000256" key="6">
    <source>
        <dbReference type="ARBA" id="ARBA00022670"/>
    </source>
</evidence>
<dbReference type="EC" id="2.1.1.-" evidence="18"/>
<evidence type="ECO:0000256" key="7">
    <source>
        <dbReference type="ARBA" id="ARBA00022679"/>
    </source>
</evidence>
<evidence type="ECO:0000256" key="3">
    <source>
        <dbReference type="ARBA" id="ARBA00022475"/>
    </source>
</evidence>